<dbReference type="Pfam" id="PF00004">
    <property type="entry name" value="AAA"/>
    <property type="match status" value="1"/>
</dbReference>
<proteinExistence type="inferred from homology"/>
<dbReference type="PROSITE" id="PS00674">
    <property type="entry name" value="AAA"/>
    <property type="match status" value="1"/>
</dbReference>
<keyword evidence="2 4" id="KW-0067">ATP-binding</keyword>
<evidence type="ECO:0000313" key="8">
    <source>
        <dbReference type="Proteomes" id="UP000317648"/>
    </source>
</evidence>
<evidence type="ECO:0000256" key="2">
    <source>
        <dbReference type="ARBA" id="ARBA00022840"/>
    </source>
</evidence>
<sequence length="712" mass="78827">MSILIAEEELPEELAVEDAVELAYAAALAEIAGDLVRGLPVLVECDKDLAPYLFVNLRNRTRQADVRCLYLDGRPREGDTAPGMPMDFISMIVQQLRTAVRGAVERRVVVLPHLDLMTTSQGALTAEARECIALLYENPELVWLGFKDPSFPLPKVIENLFPHRYSLLGAPRERLRYLVTQKEARKFGRGLNPWALYKHVSGMNAARLRKLLATIEGEDYPANDRGVIRQIRQTTARGSLEVPTLDLDADIGGYAKVKKRLRSEILEVLAIKDEQTEPDKIRRLEELLPRGMIFWGPPGTGKTLFAKAMATAIGAAITVVSGPELKSKWVGESEENLRQIFHQARQSAPAVIVFDELDSFASARGTYAGSGVEHSMVNQLLTEMDGFRKEELVFVVGTTNFAEILDPALLRPGRFEFHLHIPYPDADDRREILQIYDQKMDLQFSSEALEYAVRRTGEFVEGATQGTRFSGDHINALCRALARNRLRGGATGASEKADVERALTEWIERPKMTPHEERVVATHEAGHAICGLFTPHSAAIERISILADTAGALGYVKHQDPAHRYVVTQGRLLDDLCVLMGGREAEQLLLNDLSIGSAGDLQRATNIARALVEEFGMGGDLVGLGQVITENREVQRLYSEAQLAAIDTEVRRVLEDARRRAADILKENQALLETLRDLLLEHKVLDAKTLGTVLPDFNLAPTADDSPATASS</sequence>
<dbReference type="PANTHER" id="PTHR23076">
    <property type="entry name" value="METALLOPROTEASE M41 FTSH"/>
    <property type="match status" value="1"/>
</dbReference>
<dbReference type="InterPro" id="IPR003960">
    <property type="entry name" value="ATPase_AAA_CS"/>
</dbReference>
<name>A0A518DVI6_9BACT</name>
<dbReference type="SUPFAM" id="SSF52540">
    <property type="entry name" value="P-loop containing nucleoside triphosphate hydrolases"/>
    <property type="match status" value="1"/>
</dbReference>
<dbReference type="AlphaFoldDB" id="A0A518DVI6"/>
<dbReference type="EMBL" id="CP036433">
    <property type="protein sequence ID" value="QDU95850.1"/>
    <property type="molecule type" value="Genomic_DNA"/>
</dbReference>
<dbReference type="InterPro" id="IPR037219">
    <property type="entry name" value="Peptidase_M41-like"/>
</dbReference>
<keyword evidence="1 4" id="KW-0547">Nucleotide-binding</keyword>
<dbReference type="GO" id="GO:0005886">
    <property type="term" value="C:plasma membrane"/>
    <property type="evidence" value="ECO:0007669"/>
    <property type="project" value="TreeGrafter"/>
</dbReference>
<feature type="domain" description="AAA+ ATPase" evidence="6">
    <location>
        <begin position="288"/>
        <end position="425"/>
    </location>
</feature>
<protein>
    <submittedName>
        <fullName evidence="7">ATP-dependent zinc metalloprotease FtsH</fullName>
        <ecNumber evidence="7">3.4.24.-</ecNumber>
    </submittedName>
</protein>
<dbReference type="RefSeq" id="WP_145054540.1">
    <property type="nucleotide sequence ID" value="NZ_CP036433.1"/>
</dbReference>
<evidence type="ECO:0000256" key="4">
    <source>
        <dbReference type="RuleBase" id="RU003651"/>
    </source>
</evidence>
<dbReference type="GO" id="GO:0030163">
    <property type="term" value="P:protein catabolic process"/>
    <property type="evidence" value="ECO:0007669"/>
    <property type="project" value="TreeGrafter"/>
</dbReference>
<feature type="coiled-coil region" evidence="5">
    <location>
        <begin position="654"/>
        <end position="681"/>
    </location>
</feature>
<dbReference type="GO" id="GO:0004176">
    <property type="term" value="F:ATP-dependent peptidase activity"/>
    <property type="evidence" value="ECO:0007669"/>
    <property type="project" value="InterPro"/>
</dbReference>
<keyword evidence="8" id="KW-1185">Reference proteome</keyword>
<dbReference type="Gene3D" id="1.20.58.760">
    <property type="entry name" value="Peptidase M41"/>
    <property type="match status" value="1"/>
</dbReference>
<dbReference type="GO" id="GO:0005524">
    <property type="term" value="F:ATP binding"/>
    <property type="evidence" value="ECO:0007669"/>
    <property type="project" value="UniProtKB-KW"/>
</dbReference>
<keyword evidence="3 5" id="KW-0175">Coiled coil</keyword>
<evidence type="ECO:0000256" key="1">
    <source>
        <dbReference type="ARBA" id="ARBA00022741"/>
    </source>
</evidence>
<gene>
    <name evidence="7" type="primary">ftsH_1</name>
    <name evidence="7" type="ORF">Pla8534_36690</name>
</gene>
<comment type="similarity">
    <text evidence="4">Belongs to the AAA ATPase family.</text>
</comment>
<dbReference type="Pfam" id="PF01434">
    <property type="entry name" value="Peptidase_M41"/>
    <property type="match status" value="1"/>
</dbReference>
<evidence type="ECO:0000259" key="6">
    <source>
        <dbReference type="SMART" id="SM00382"/>
    </source>
</evidence>
<dbReference type="SUPFAM" id="SSF140990">
    <property type="entry name" value="FtsH protease domain-like"/>
    <property type="match status" value="1"/>
</dbReference>
<dbReference type="Gene3D" id="1.10.8.60">
    <property type="match status" value="1"/>
</dbReference>
<dbReference type="InterPro" id="IPR027417">
    <property type="entry name" value="P-loop_NTPase"/>
</dbReference>
<dbReference type="SMART" id="SM00382">
    <property type="entry name" value="AAA"/>
    <property type="match status" value="1"/>
</dbReference>
<dbReference type="PANTHER" id="PTHR23076:SF97">
    <property type="entry name" value="ATP-DEPENDENT ZINC METALLOPROTEASE YME1L1"/>
    <property type="match status" value="1"/>
</dbReference>
<keyword evidence="7" id="KW-0645">Protease</keyword>
<reference evidence="7 8" key="1">
    <citation type="submission" date="2019-02" db="EMBL/GenBank/DDBJ databases">
        <title>Deep-cultivation of Planctomycetes and their phenomic and genomic characterization uncovers novel biology.</title>
        <authorList>
            <person name="Wiegand S."/>
            <person name="Jogler M."/>
            <person name="Boedeker C."/>
            <person name="Pinto D."/>
            <person name="Vollmers J."/>
            <person name="Rivas-Marin E."/>
            <person name="Kohn T."/>
            <person name="Peeters S.H."/>
            <person name="Heuer A."/>
            <person name="Rast P."/>
            <person name="Oberbeckmann S."/>
            <person name="Bunk B."/>
            <person name="Jeske O."/>
            <person name="Meyerdierks A."/>
            <person name="Storesund J.E."/>
            <person name="Kallscheuer N."/>
            <person name="Luecker S."/>
            <person name="Lage O.M."/>
            <person name="Pohl T."/>
            <person name="Merkel B.J."/>
            <person name="Hornburger P."/>
            <person name="Mueller R.-W."/>
            <person name="Bruemmer F."/>
            <person name="Labrenz M."/>
            <person name="Spormann A.M."/>
            <person name="Op den Camp H."/>
            <person name="Overmann J."/>
            <person name="Amann R."/>
            <person name="Jetten M.S.M."/>
            <person name="Mascher T."/>
            <person name="Medema M.H."/>
            <person name="Devos D.P."/>
            <person name="Kaster A.-K."/>
            <person name="Ovreas L."/>
            <person name="Rohde M."/>
            <person name="Galperin M.Y."/>
            <person name="Jogler C."/>
        </authorList>
    </citation>
    <scope>NUCLEOTIDE SEQUENCE [LARGE SCALE GENOMIC DNA]</scope>
    <source>
        <strain evidence="7 8">Pla85_3_4</strain>
    </source>
</reference>
<organism evidence="7 8">
    <name type="scientific">Lignipirellula cremea</name>
    <dbReference type="NCBI Taxonomy" id="2528010"/>
    <lineage>
        <taxon>Bacteria</taxon>
        <taxon>Pseudomonadati</taxon>
        <taxon>Planctomycetota</taxon>
        <taxon>Planctomycetia</taxon>
        <taxon>Pirellulales</taxon>
        <taxon>Pirellulaceae</taxon>
        <taxon>Lignipirellula</taxon>
    </lineage>
</organism>
<dbReference type="OrthoDB" id="9809379at2"/>
<keyword evidence="7" id="KW-0482">Metalloprotease</keyword>
<dbReference type="InterPro" id="IPR000642">
    <property type="entry name" value="Peptidase_M41"/>
</dbReference>
<dbReference type="InterPro" id="IPR003959">
    <property type="entry name" value="ATPase_AAA_core"/>
</dbReference>
<evidence type="ECO:0000313" key="7">
    <source>
        <dbReference type="EMBL" id="QDU95850.1"/>
    </source>
</evidence>
<dbReference type="FunFam" id="3.40.50.300:FF:001025">
    <property type="entry name" value="ATPase family, AAA domain-containing 2B"/>
    <property type="match status" value="1"/>
</dbReference>
<dbReference type="GO" id="GO:0016887">
    <property type="term" value="F:ATP hydrolysis activity"/>
    <property type="evidence" value="ECO:0007669"/>
    <property type="project" value="InterPro"/>
</dbReference>
<dbReference type="GO" id="GO:0004222">
    <property type="term" value="F:metalloendopeptidase activity"/>
    <property type="evidence" value="ECO:0007669"/>
    <property type="project" value="InterPro"/>
</dbReference>
<evidence type="ECO:0000256" key="3">
    <source>
        <dbReference type="ARBA" id="ARBA00023054"/>
    </source>
</evidence>
<dbReference type="KEGG" id="lcre:Pla8534_36690"/>
<keyword evidence="7" id="KW-0378">Hydrolase</keyword>
<dbReference type="InterPro" id="IPR003593">
    <property type="entry name" value="AAA+_ATPase"/>
</dbReference>
<evidence type="ECO:0000256" key="5">
    <source>
        <dbReference type="SAM" id="Coils"/>
    </source>
</evidence>
<accession>A0A518DVI6</accession>
<dbReference type="Proteomes" id="UP000317648">
    <property type="component" value="Chromosome"/>
</dbReference>
<dbReference type="GO" id="GO:0006508">
    <property type="term" value="P:proteolysis"/>
    <property type="evidence" value="ECO:0007669"/>
    <property type="project" value="UniProtKB-KW"/>
</dbReference>
<dbReference type="EC" id="3.4.24.-" evidence="7"/>
<dbReference type="Gene3D" id="3.40.50.300">
    <property type="entry name" value="P-loop containing nucleotide triphosphate hydrolases"/>
    <property type="match status" value="1"/>
</dbReference>